<sequence>MVKSLRHNHLRTQCGICCQGLLPGDFVAPLLCDDPNTGSGSYLGQAVYPGYPHTSVDINDRSFCWASNCYQCAKTPEAVGLHVVCLGVFMEHCKAVDSIDRLWATVGQKNLWNGAPGLQLDRESEVEIDLVRQKAESYGVTLLARLPAELTHMIYKYSEDAVFWRCILALSLARELSQSQRCMTMPSPSVPLCNIVAWARGESAVVGSDEYPPYIRLTLDYRGIRKIERLQERPPYEPAYSNREVFILTCESEVKDVVAILEVFNVLRLQLPNHIRGFQVWDAPSPPRLEDCEFYGRVSQSMQLKTINLYAVSGLTFFFSHSKLYAVHAHTHKSPHATTTFERLSDTRRANAVSVYLPIPKGEEIIAIIIRLRSSLEGGQSTAQKPFFLSNPKLFVYSSSDVGPATVFGTYPRKQHGNSISPLFPHPWFSNPPINYHANISSAPLENVIRVWVREDEDQHCHGMLLEYSNGAQRALGDYRVGNYLPGTDCVKKYLNPSQICYRGPQDEGAGAGRLSLNFVVNASDHHDHDHDADGWKCSSLKGVLEFWFSRERSVIRILE</sequence>
<name>A0A2L2TRD5_9HYPO</name>
<dbReference type="AlphaFoldDB" id="A0A2L2TRD5"/>
<evidence type="ECO:0000313" key="2">
    <source>
        <dbReference type="Proteomes" id="UP000245910"/>
    </source>
</evidence>
<dbReference type="Proteomes" id="UP000245910">
    <property type="component" value="Chromosome II"/>
</dbReference>
<reference evidence="2" key="1">
    <citation type="submission" date="2014-10" db="EMBL/GenBank/DDBJ databases">
        <authorList>
            <person name="King R."/>
        </authorList>
    </citation>
    <scope>NUCLEOTIDE SEQUENCE [LARGE SCALE GENOMIC DNA]</scope>
    <source>
        <strain evidence="2">A3/5</strain>
    </source>
</reference>
<dbReference type="EMBL" id="LN649230">
    <property type="protein sequence ID" value="CEI62245.1"/>
    <property type="molecule type" value="Genomic_DNA"/>
</dbReference>
<evidence type="ECO:0000313" key="1">
    <source>
        <dbReference type="EMBL" id="CEI62245.1"/>
    </source>
</evidence>
<accession>A0A2L2TRD5</accession>
<protein>
    <submittedName>
        <fullName evidence="1">Uncharacterized protein</fullName>
    </submittedName>
</protein>
<proteinExistence type="predicted"/>
<dbReference type="STRING" id="56646.A0A2L2TRD5"/>
<keyword evidence="2" id="KW-1185">Reference proteome</keyword>
<organism evidence="1 2">
    <name type="scientific">Fusarium venenatum</name>
    <dbReference type="NCBI Taxonomy" id="56646"/>
    <lineage>
        <taxon>Eukaryota</taxon>
        <taxon>Fungi</taxon>
        <taxon>Dikarya</taxon>
        <taxon>Ascomycota</taxon>
        <taxon>Pezizomycotina</taxon>
        <taxon>Sordariomycetes</taxon>
        <taxon>Hypocreomycetidae</taxon>
        <taxon>Hypocreales</taxon>
        <taxon>Nectriaceae</taxon>
        <taxon>Fusarium</taxon>
    </lineage>
</organism>